<evidence type="ECO:0000313" key="1">
    <source>
        <dbReference type="EMBL" id="GAA2699507.1"/>
    </source>
</evidence>
<reference evidence="1 2" key="1">
    <citation type="journal article" date="2019" name="Int. J. Syst. Evol. Microbiol.">
        <title>The Global Catalogue of Microorganisms (GCM) 10K type strain sequencing project: providing services to taxonomists for standard genome sequencing and annotation.</title>
        <authorList>
            <consortium name="The Broad Institute Genomics Platform"/>
            <consortium name="The Broad Institute Genome Sequencing Center for Infectious Disease"/>
            <person name="Wu L."/>
            <person name="Ma J."/>
        </authorList>
    </citation>
    <scope>NUCLEOTIDE SEQUENCE [LARGE SCALE GENOMIC DNA]</scope>
    <source>
        <strain evidence="1 2">JCM 4531</strain>
    </source>
</reference>
<name>A0ABN3TFI4_9ACTN</name>
<evidence type="ECO:0008006" key="3">
    <source>
        <dbReference type="Google" id="ProtNLM"/>
    </source>
</evidence>
<dbReference type="EMBL" id="BAAASK010000029">
    <property type="protein sequence ID" value="GAA2699507.1"/>
    <property type="molecule type" value="Genomic_DNA"/>
</dbReference>
<keyword evidence="2" id="KW-1185">Reference proteome</keyword>
<sequence length="108" mass="10730">MSGLLTAASTLTCPHGGSVTAIPSQGRMRLNGAPVVLATDTFVVAGCPFVPVSPQPCVLVQWQLPAARGSSTAAPTLTQDSVGFCVAANGAVQGSVLIHAADTSVEGL</sequence>
<organism evidence="1 2">
    <name type="scientific">Streptomyces violaceolatus</name>
    <dbReference type="NCBI Taxonomy" id="67378"/>
    <lineage>
        <taxon>Bacteria</taxon>
        <taxon>Bacillati</taxon>
        <taxon>Actinomycetota</taxon>
        <taxon>Actinomycetes</taxon>
        <taxon>Kitasatosporales</taxon>
        <taxon>Streptomycetaceae</taxon>
        <taxon>Streptomyces</taxon>
        <taxon>Streptomyces violaceoruber group</taxon>
    </lineage>
</organism>
<dbReference type="Proteomes" id="UP001499989">
    <property type="component" value="Unassembled WGS sequence"/>
</dbReference>
<proteinExistence type="predicted"/>
<comment type="caution">
    <text evidence="1">The sequence shown here is derived from an EMBL/GenBank/DDBJ whole genome shotgun (WGS) entry which is preliminary data.</text>
</comment>
<accession>A0ABN3TFI4</accession>
<evidence type="ECO:0000313" key="2">
    <source>
        <dbReference type="Proteomes" id="UP001499989"/>
    </source>
</evidence>
<protein>
    <recommendedName>
        <fullName evidence="3">DUF4280 domain-containing protein</fullName>
    </recommendedName>
</protein>
<gene>
    <name evidence="1" type="ORF">GCM10010310_66620</name>
</gene>